<dbReference type="Gene3D" id="1.10.10.10">
    <property type="entry name" value="Winged helix-like DNA-binding domain superfamily/Winged helix DNA-binding domain"/>
    <property type="match status" value="1"/>
</dbReference>
<dbReference type="InterPro" id="IPR008207">
    <property type="entry name" value="Sig_transdc_His_kin_Hpt_dom"/>
</dbReference>
<evidence type="ECO:0000259" key="5">
    <source>
        <dbReference type="PROSITE" id="PS50887"/>
    </source>
</evidence>
<dbReference type="AlphaFoldDB" id="K9WTL0"/>
<dbReference type="InterPro" id="IPR001867">
    <property type="entry name" value="OmpR/PhoB-type_DNA-bd"/>
</dbReference>
<dbReference type="GO" id="GO:0005829">
    <property type="term" value="C:cytosol"/>
    <property type="evidence" value="ECO:0007669"/>
    <property type="project" value="TreeGrafter"/>
</dbReference>
<feature type="modified residue" description="4-aspartylphosphate" evidence="2">
    <location>
        <position position="540"/>
    </location>
</feature>
<evidence type="ECO:0000256" key="1">
    <source>
        <dbReference type="ARBA" id="ARBA00023125"/>
    </source>
</evidence>
<dbReference type="HOGENOM" id="CLU_000445_11_38_3"/>
<dbReference type="Pfam" id="PF00486">
    <property type="entry name" value="Trans_reg_C"/>
    <property type="match status" value="1"/>
</dbReference>
<comment type="caution">
    <text evidence="2">Lacks conserved residue(s) required for the propagation of feature annotation.</text>
</comment>
<evidence type="ECO:0000256" key="3">
    <source>
        <dbReference type="PROSITE-ProRule" id="PRU01091"/>
    </source>
</evidence>
<dbReference type="SUPFAM" id="SSF52172">
    <property type="entry name" value="CheY-like"/>
    <property type="match status" value="3"/>
</dbReference>
<dbReference type="InterPro" id="IPR036388">
    <property type="entry name" value="WH-like_DNA-bd_sf"/>
</dbReference>
<dbReference type="PANTHER" id="PTHR48111">
    <property type="entry name" value="REGULATOR OF RPOS"/>
    <property type="match status" value="1"/>
</dbReference>
<feature type="domain" description="Response regulatory" evidence="4">
    <location>
        <begin position="366"/>
        <end position="482"/>
    </location>
</feature>
<dbReference type="CDD" id="cd00156">
    <property type="entry name" value="REC"/>
    <property type="match status" value="2"/>
</dbReference>
<feature type="DNA-binding region" description="OmpR/PhoB-type" evidence="3">
    <location>
        <begin position="124"/>
        <end position="222"/>
    </location>
</feature>
<evidence type="ECO:0000259" key="6">
    <source>
        <dbReference type="PROSITE" id="PS51755"/>
    </source>
</evidence>
<dbReference type="eggNOG" id="COG0745">
    <property type="taxonomic scope" value="Bacteria"/>
</dbReference>
<evidence type="ECO:0000313" key="7">
    <source>
        <dbReference type="EMBL" id="AFZ23096.1"/>
    </source>
</evidence>
<dbReference type="Gene3D" id="3.40.50.2300">
    <property type="match status" value="3"/>
</dbReference>
<dbReference type="SMART" id="SM00267">
    <property type="entry name" value="GGDEF"/>
    <property type="match status" value="1"/>
</dbReference>
<dbReference type="Pfam" id="PF01627">
    <property type="entry name" value="Hpt"/>
    <property type="match status" value="1"/>
</dbReference>
<name>K9WTL0_9NOST</name>
<dbReference type="CDD" id="cd00383">
    <property type="entry name" value="trans_reg_C"/>
    <property type="match status" value="1"/>
</dbReference>
<dbReference type="CDD" id="cd01949">
    <property type="entry name" value="GGDEF"/>
    <property type="match status" value="1"/>
</dbReference>
<dbReference type="RefSeq" id="WP_015206352.1">
    <property type="nucleotide sequence ID" value="NC_019757.1"/>
</dbReference>
<accession>K9WTL0</accession>
<reference evidence="7 8" key="1">
    <citation type="submission" date="2012-06" db="EMBL/GenBank/DDBJ databases">
        <title>Finished chromosome of genome of Cylindrospermum stagnale PCC 7417.</title>
        <authorList>
            <consortium name="US DOE Joint Genome Institute"/>
            <person name="Gugger M."/>
            <person name="Coursin T."/>
            <person name="Rippka R."/>
            <person name="Tandeau De Marsac N."/>
            <person name="Huntemann M."/>
            <person name="Wei C.-L."/>
            <person name="Han J."/>
            <person name="Detter J.C."/>
            <person name="Han C."/>
            <person name="Tapia R."/>
            <person name="Chen A."/>
            <person name="Kyrpides N."/>
            <person name="Mavromatis K."/>
            <person name="Markowitz V."/>
            <person name="Szeto E."/>
            <person name="Ivanova N."/>
            <person name="Pagani I."/>
            <person name="Pati A."/>
            <person name="Goodwin L."/>
            <person name="Nordberg H.P."/>
            <person name="Cantor M.N."/>
            <person name="Hua S.X."/>
            <person name="Woyke T."/>
            <person name="Kerfeld C.A."/>
        </authorList>
    </citation>
    <scope>NUCLEOTIDE SEQUENCE [LARGE SCALE GENOMIC DNA]</scope>
    <source>
        <strain evidence="7 8">PCC 7417</strain>
    </source>
</reference>
<evidence type="ECO:0000313" key="8">
    <source>
        <dbReference type="Proteomes" id="UP000010475"/>
    </source>
</evidence>
<dbReference type="EMBL" id="CP003642">
    <property type="protein sequence ID" value="AFZ23096.1"/>
    <property type="molecule type" value="Genomic_DNA"/>
</dbReference>
<feature type="domain" description="Response regulatory" evidence="4">
    <location>
        <begin position="2"/>
        <end position="116"/>
    </location>
</feature>
<feature type="domain" description="GGDEF" evidence="5">
    <location>
        <begin position="643"/>
        <end position="763"/>
    </location>
</feature>
<dbReference type="KEGG" id="csg:Cylst_0769"/>
<gene>
    <name evidence="7" type="ORF">Cylst_0769</name>
</gene>
<dbReference type="PATRIC" id="fig|56107.3.peg.862"/>
<dbReference type="InterPro" id="IPR011006">
    <property type="entry name" value="CheY-like_superfamily"/>
</dbReference>
<dbReference type="NCBIfam" id="TIGR00254">
    <property type="entry name" value="GGDEF"/>
    <property type="match status" value="1"/>
</dbReference>
<dbReference type="OrthoDB" id="442759at2"/>
<evidence type="ECO:0000256" key="2">
    <source>
        <dbReference type="PROSITE-ProRule" id="PRU00169"/>
    </source>
</evidence>
<dbReference type="InterPro" id="IPR000160">
    <property type="entry name" value="GGDEF_dom"/>
</dbReference>
<evidence type="ECO:0000259" key="4">
    <source>
        <dbReference type="PROSITE" id="PS50110"/>
    </source>
</evidence>
<feature type="modified residue" description="4-aspartylphosphate" evidence="2">
    <location>
        <position position="51"/>
    </location>
</feature>
<dbReference type="InterPro" id="IPR001789">
    <property type="entry name" value="Sig_transdc_resp-reg_receiver"/>
</dbReference>
<dbReference type="STRING" id="56107.Cylst_0769"/>
<organism evidence="7 8">
    <name type="scientific">Cylindrospermum stagnale PCC 7417</name>
    <dbReference type="NCBI Taxonomy" id="56107"/>
    <lineage>
        <taxon>Bacteria</taxon>
        <taxon>Bacillati</taxon>
        <taxon>Cyanobacteriota</taxon>
        <taxon>Cyanophyceae</taxon>
        <taxon>Nostocales</taxon>
        <taxon>Nostocaceae</taxon>
        <taxon>Cylindrospermum</taxon>
    </lineage>
</organism>
<sequence>MRILLIEDDEVLLPLLLQSFKSQQYAVDTARDGQTGWEYAQNTNYDLIVMDVGLPKIDGITLCQRLRADRCSVPILLITARDASTEIIRGLDAGADDYLIKPLKLEELKARSRALLRRGRVSPTTVLKVGNLRLDPQSCLVTYDEKSLALTPKEYSLLEIFLRNPSRVFSRGQLVELLWTYDDPPLEESVKAHIKGLRQKLKAVGAADWIENVYGLGYRLKMGVGVQGTRDAEGGISVISSLPSSSSPSLEQQFQQGISQLWQQYQGLMAQRLASVQAAAKAVQIGTLSPELRQNAGEAAHKLAGVLGMFERETGTLWAREIEQILLENQALQPNQERQFLDLVKKLTELLEPAESKMALSSATSRLLLIDTDENLSRELQEQALALNLSWQLLTTLELAKTWLQSHSPDLVVLAVDMVGVQEDSLALLSELAARTPPIPVVVLASADGLLDRVTVARAGGQGFLVRPVTGGQVWAMARQLLQRTHSQIVKVLVVDDDPVFLAALRSMLEPWGMRMTALDNPLRFWEVLRSVAPDLLILDVNMPQLSGIELCQAVRTDPQWQGLPIVFLTASSDRQIIQQVFATGADDYVTKPVVGPELLTRITNRLERSRMLQTLSTKDLLTGLPNQLQSSRDLEELIDTASCFCLAVFSMAELRSLNIQYGHVAGNQILQRWGRLFQTAFRGAEALGYWGNGEFVVGIPGLTKQQVSDRLNEFLTTLRQQVFTAPNGDRFDVKFNFGIAEYPNDGKTLQSLYQLVMLQNFQ</sequence>
<dbReference type="InterPro" id="IPR029787">
    <property type="entry name" value="Nucleotide_cyclase"/>
</dbReference>
<dbReference type="SMART" id="SM00448">
    <property type="entry name" value="REC"/>
    <property type="match status" value="3"/>
</dbReference>
<dbReference type="SUPFAM" id="SSF55073">
    <property type="entry name" value="Nucleotide cyclase"/>
    <property type="match status" value="1"/>
</dbReference>
<dbReference type="SUPFAM" id="SSF47226">
    <property type="entry name" value="Histidine-containing phosphotransfer domain, HPT domain"/>
    <property type="match status" value="1"/>
</dbReference>
<dbReference type="GO" id="GO:0000156">
    <property type="term" value="F:phosphorelay response regulator activity"/>
    <property type="evidence" value="ECO:0007669"/>
    <property type="project" value="TreeGrafter"/>
</dbReference>
<keyword evidence="2" id="KW-0597">Phosphoprotein</keyword>
<dbReference type="PROSITE" id="PS50110">
    <property type="entry name" value="RESPONSE_REGULATORY"/>
    <property type="match status" value="3"/>
</dbReference>
<dbReference type="InterPro" id="IPR036641">
    <property type="entry name" value="HPT_dom_sf"/>
</dbReference>
<dbReference type="GO" id="GO:0032993">
    <property type="term" value="C:protein-DNA complex"/>
    <property type="evidence" value="ECO:0007669"/>
    <property type="project" value="TreeGrafter"/>
</dbReference>
<dbReference type="Proteomes" id="UP000010475">
    <property type="component" value="Chromosome"/>
</dbReference>
<dbReference type="PROSITE" id="PS51755">
    <property type="entry name" value="OMPR_PHOB"/>
    <property type="match status" value="1"/>
</dbReference>
<dbReference type="Pfam" id="PF00072">
    <property type="entry name" value="Response_reg"/>
    <property type="match status" value="2"/>
</dbReference>
<proteinExistence type="predicted"/>
<dbReference type="InterPro" id="IPR039420">
    <property type="entry name" value="WalR-like"/>
</dbReference>
<dbReference type="Pfam" id="PF00990">
    <property type="entry name" value="GGDEF"/>
    <property type="match status" value="1"/>
</dbReference>
<dbReference type="PANTHER" id="PTHR48111:SF15">
    <property type="entry name" value="OMPR SUBFAMILY"/>
    <property type="match status" value="1"/>
</dbReference>
<dbReference type="GO" id="GO:0000976">
    <property type="term" value="F:transcription cis-regulatory region binding"/>
    <property type="evidence" value="ECO:0007669"/>
    <property type="project" value="TreeGrafter"/>
</dbReference>
<dbReference type="eggNOG" id="COG3706">
    <property type="taxonomic scope" value="Bacteria"/>
</dbReference>
<dbReference type="GO" id="GO:0006355">
    <property type="term" value="P:regulation of DNA-templated transcription"/>
    <property type="evidence" value="ECO:0007669"/>
    <property type="project" value="InterPro"/>
</dbReference>
<protein>
    <submittedName>
        <fullName evidence="7">Diguanylate cyclase (GGDEF) domain-containing protein</fullName>
    </submittedName>
</protein>
<dbReference type="InterPro" id="IPR043128">
    <property type="entry name" value="Rev_trsase/Diguanyl_cyclase"/>
</dbReference>
<feature type="domain" description="Response regulatory" evidence="4">
    <location>
        <begin position="491"/>
        <end position="607"/>
    </location>
</feature>
<dbReference type="SMART" id="SM00862">
    <property type="entry name" value="Trans_reg_C"/>
    <property type="match status" value="1"/>
</dbReference>
<dbReference type="PROSITE" id="PS50887">
    <property type="entry name" value="GGDEF"/>
    <property type="match status" value="1"/>
</dbReference>
<keyword evidence="1 3" id="KW-0238">DNA-binding</keyword>
<keyword evidence="8" id="KW-1185">Reference proteome</keyword>
<dbReference type="Gene3D" id="3.30.70.270">
    <property type="match status" value="1"/>
</dbReference>
<feature type="domain" description="OmpR/PhoB-type" evidence="6">
    <location>
        <begin position="124"/>
        <end position="222"/>
    </location>
</feature>
<dbReference type="Gene3D" id="6.10.250.690">
    <property type="match status" value="1"/>
</dbReference>